<feature type="transmembrane region" description="Helical" evidence="1">
    <location>
        <begin position="32"/>
        <end position="49"/>
    </location>
</feature>
<evidence type="ECO:0000256" key="1">
    <source>
        <dbReference type="SAM" id="Phobius"/>
    </source>
</evidence>
<keyword evidence="1" id="KW-0472">Membrane</keyword>
<name>A0A2G5K0Y4_9RHOB</name>
<organism evidence="2 3">
    <name type="scientific">Paramylibacter kogurei</name>
    <dbReference type="NCBI Taxonomy" id="1889778"/>
    <lineage>
        <taxon>Bacteria</taxon>
        <taxon>Pseudomonadati</taxon>
        <taxon>Pseudomonadota</taxon>
        <taxon>Alphaproteobacteria</taxon>
        <taxon>Rhodobacterales</taxon>
        <taxon>Paracoccaceae</taxon>
        <taxon>Paramylibacter</taxon>
    </lineage>
</organism>
<evidence type="ECO:0000313" key="2">
    <source>
        <dbReference type="EMBL" id="PIB23206.1"/>
    </source>
</evidence>
<keyword evidence="3" id="KW-1185">Reference proteome</keyword>
<dbReference type="EMBL" id="MDGM01000014">
    <property type="protein sequence ID" value="PIB23206.1"/>
    <property type="molecule type" value="Genomic_DNA"/>
</dbReference>
<dbReference type="RefSeq" id="WP_099594488.1">
    <property type="nucleotide sequence ID" value="NZ_MDGM01000014.1"/>
</dbReference>
<comment type="caution">
    <text evidence="2">The sequence shown here is derived from an EMBL/GenBank/DDBJ whole genome shotgun (WGS) entry which is preliminary data.</text>
</comment>
<proteinExistence type="predicted"/>
<evidence type="ECO:0000313" key="3">
    <source>
        <dbReference type="Proteomes" id="UP000231516"/>
    </source>
</evidence>
<dbReference type="Proteomes" id="UP000231516">
    <property type="component" value="Unassembled WGS sequence"/>
</dbReference>
<keyword evidence="1" id="KW-0812">Transmembrane</keyword>
<dbReference type="OrthoDB" id="7875801at2"/>
<dbReference type="AlphaFoldDB" id="A0A2G5K0Y4"/>
<gene>
    <name evidence="2" type="ORF">BFP76_09310</name>
</gene>
<protein>
    <submittedName>
        <fullName evidence="2">Uncharacterized protein</fullName>
    </submittedName>
</protein>
<feature type="transmembrane region" description="Helical" evidence="1">
    <location>
        <begin position="6"/>
        <end position="25"/>
    </location>
</feature>
<keyword evidence="1" id="KW-1133">Transmembrane helix</keyword>
<accession>A0A2G5K0Y4</accession>
<reference evidence="2 3" key="1">
    <citation type="submission" date="2016-08" db="EMBL/GenBank/DDBJ databases">
        <title>Draft genome of Amylibacter sp. strain 4G11.</title>
        <authorList>
            <person name="Wong S.-K."/>
            <person name="Hamasaki K."/>
            <person name="Yoshizawa S."/>
        </authorList>
    </citation>
    <scope>NUCLEOTIDE SEQUENCE [LARGE SCALE GENOMIC DNA]</scope>
    <source>
        <strain evidence="2 3">4G11</strain>
    </source>
</reference>
<sequence length="75" mass="8133">MPYDYQIIAAIFVGVFGILGILSALVDHRSPISGVIVVFCAVGLGYWAWVLSEGTLTLDEIPNAFFRIMGSVLNN</sequence>